<keyword evidence="1" id="KW-0472">Membrane</keyword>
<feature type="transmembrane region" description="Helical" evidence="1">
    <location>
        <begin position="16"/>
        <end position="38"/>
    </location>
</feature>
<dbReference type="Proteomes" id="UP000243820">
    <property type="component" value="Unassembled WGS sequence"/>
</dbReference>
<evidence type="ECO:0000256" key="1">
    <source>
        <dbReference type="SAM" id="Phobius"/>
    </source>
</evidence>
<evidence type="ECO:0000313" key="2">
    <source>
        <dbReference type="EMBL" id="PAV09558.1"/>
    </source>
</evidence>
<evidence type="ECO:0008006" key="4">
    <source>
        <dbReference type="Google" id="ProtNLM"/>
    </source>
</evidence>
<dbReference type="EMBL" id="LMVO01000011">
    <property type="protein sequence ID" value="PAV09558.1"/>
    <property type="molecule type" value="Genomic_DNA"/>
</dbReference>
<organism evidence="2 3">
    <name type="scientific">Methanocorpusculum parvum</name>
    <dbReference type="NCBI Taxonomy" id="2193"/>
    <lineage>
        <taxon>Archaea</taxon>
        <taxon>Methanobacteriati</taxon>
        <taxon>Methanobacteriota</taxon>
        <taxon>Stenosarchaea group</taxon>
        <taxon>Methanomicrobia</taxon>
        <taxon>Methanomicrobiales</taxon>
        <taxon>Methanocorpusculaceae</taxon>
        <taxon>Methanocorpusculum</taxon>
    </lineage>
</organism>
<proteinExistence type="predicted"/>
<reference evidence="2 3" key="1">
    <citation type="journal article" date="2017" name="BMC Genomics">
        <title>Genomic analysis of methanogenic archaea reveals a shift towards energy conservation.</title>
        <authorList>
            <person name="Gilmore S.P."/>
            <person name="Henske J.K."/>
            <person name="Sexton J.A."/>
            <person name="Solomon K.V."/>
            <person name="Seppala S."/>
            <person name="Yoo J.I."/>
            <person name="Huyett L.M."/>
            <person name="Pressman A."/>
            <person name="Cogan J.Z."/>
            <person name="Kivenson V."/>
            <person name="Peng X."/>
            <person name="Tan Y."/>
            <person name="Valentine D.L."/>
            <person name="O'Malley M.A."/>
        </authorList>
    </citation>
    <scope>NUCLEOTIDE SEQUENCE [LARGE SCALE GENOMIC DNA]</scope>
    <source>
        <strain evidence="2 3">XII</strain>
    </source>
</reference>
<keyword evidence="1" id="KW-0812">Transmembrane</keyword>
<keyword evidence="3" id="KW-1185">Reference proteome</keyword>
<keyword evidence="1" id="KW-1133">Transmembrane helix</keyword>
<accession>A0AAX0Q9I4</accession>
<feature type="transmembrane region" description="Helical" evidence="1">
    <location>
        <begin position="53"/>
        <end position="69"/>
    </location>
</feature>
<comment type="caution">
    <text evidence="2">The sequence shown here is derived from an EMBL/GenBank/DDBJ whole genome shotgun (WGS) entry which is preliminary data.</text>
</comment>
<dbReference type="RefSeq" id="WP_042700712.1">
    <property type="nucleotide sequence ID" value="NZ_LMVO01000011.1"/>
</dbReference>
<gene>
    <name evidence="2" type="ORF">ASJ83_06410</name>
</gene>
<sequence length="143" mass="15488">MAYIYKKRDPKKKRQAVILFFVLIMAGVIIVSVSAGFFGSDYVVRKSLEDPDVVMHVAVSGGDVIITIYEGRKVEDLRMICLEIEGVSLPSEHSIHPAPLNGAGVVVFSGVCDGVTGTRTVGIRGVFADGSTMILKRLTIKFT</sequence>
<protein>
    <recommendedName>
        <fullName evidence="4">Type IV pilin</fullName>
    </recommendedName>
</protein>
<name>A0AAX0Q9I4_9EURY</name>
<dbReference type="AlphaFoldDB" id="A0AAX0Q9I4"/>
<evidence type="ECO:0000313" key="3">
    <source>
        <dbReference type="Proteomes" id="UP000243820"/>
    </source>
</evidence>